<dbReference type="Proteomes" id="UP000095192">
    <property type="component" value="Unassembled WGS sequence"/>
</dbReference>
<dbReference type="InterPro" id="IPR002715">
    <property type="entry name" value="Nas_poly-pep-assoc_cplx_dom"/>
</dbReference>
<protein>
    <recommendedName>
        <fullName evidence="4">Nascent polypeptide-associated complex subunit beta</fullName>
    </recommendedName>
</protein>
<keyword evidence="2 7" id="KW-0689">Ribosomal protein</keyword>
<dbReference type="Pfam" id="PF14374">
    <property type="entry name" value="Ribos_L4_asso_C"/>
    <property type="match status" value="1"/>
</dbReference>
<dbReference type="FunCoup" id="A0A1D3D4N6">
    <property type="interactions" value="305"/>
</dbReference>
<dbReference type="VEuPathDB" id="ToxoDB:LOC34619147"/>
<dbReference type="InterPro" id="IPR023574">
    <property type="entry name" value="Ribosomal_uL4_dom_sf"/>
</dbReference>
<keyword evidence="3" id="KW-0687">Ribonucleoprotein</keyword>
<dbReference type="InterPro" id="IPR045240">
    <property type="entry name" value="Ribosomal_uL4_euk/arch"/>
</dbReference>
<dbReference type="InParanoid" id="A0A1D3D4N6"/>
<feature type="compositionally biased region" description="Acidic residues" evidence="5">
    <location>
        <begin position="622"/>
        <end position="641"/>
    </location>
</feature>
<evidence type="ECO:0000256" key="1">
    <source>
        <dbReference type="ARBA" id="ARBA00010528"/>
    </source>
</evidence>
<dbReference type="PANTHER" id="PTHR19431">
    <property type="entry name" value="60S RIBOSOMAL PROTEIN L4"/>
    <property type="match status" value="1"/>
</dbReference>
<dbReference type="PROSITE" id="PS00939">
    <property type="entry name" value="RIBOSOMAL_L1E"/>
    <property type="match status" value="1"/>
</dbReference>
<dbReference type="Gene3D" id="2.20.70.30">
    <property type="entry name" value="Nascent polypeptide-associated complex domain"/>
    <property type="match status" value="1"/>
</dbReference>
<sequence>MATARPCVGIYNPEGTPVGSALMPSVFCAPLRADLVRFVCTNLAKNSRQAYGVAPNAGYQTSAESWGTGRAVSRIPRVPGGGTHRSGQAAFGNMCRGGGMFAPNKTWRRWHRKVNVTMKRHAVAAAVAATGLPALVMARGHKIDAVPELPLVVEDAVESLKKTKEAAKLLQHLGCAEELQKIRESKKLRAGRGKGRNRRCTLKKGPLVIYNSDDGICRAFRNIPGVELAHVDRLSVLTLAPGGTLGRFCVWTASAFKRLQLLYGRTDGVGTAALKKGYHLPRPVLQNADIARIINSDEVQSVVRPMLKGPPKKSQHKNLLTNRSVLLRVNPAAKNLKRNAQLAQQPGSRPYTILQKKKIAKREERKQHRMMGKKYMKEIRRAFEDKAAENMSEARQPEDRLSPVFLPPFPDSNSGADGKEEQCFDSQWPVAAQWFVQGVLSPVEGDPQISVPCSYCTRPLVPPLQMVTMEEELSPAILAARAKLRERCAKSQQLGGKGTARRKARKTHKSVVGDDKKLQLSLKRVGAASIFGVEEVFLLRADGSALHFHNPKVQAAPSANTYVITGAAEDKPNAGALLGVRGLLGGAAGALEGASINPEMLRQLQQHVESLSKKEQQKEAKEEADDDVPDLVDNFEEAAKE</sequence>
<proteinExistence type="inferred from homology"/>
<dbReference type="InterPro" id="IPR013000">
    <property type="entry name" value="Ribosomal_uL4_euk/arc_CS"/>
</dbReference>
<dbReference type="VEuPathDB" id="ToxoDB:cyc_02270"/>
<dbReference type="SUPFAM" id="SSF52166">
    <property type="entry name" value="Ribosomal protein L4"/>
    <property type="match status" value="1"/>
</dbReference>
<comment type="similarity">
    <text evidence="1">Belongs to the universal ribosomal protein uL4 family.</text>
</comment>
<feature type="region of interest" description="Disordered" evidence="5">
    <location>
        <begin position="490"/>
        <end position="510"/>
    </location>
</feature>
<organism evidence="7 8">
    <name type="scientific">Cyclospora cayetanensis</name>
    <dbReference type="NCBI Taxonomy" id="88456"/>
    <lineage>
        <taxon>Eukaryota</taxon>
        <taxon>Sar</taxon>
        <taxon>Alveolata</taxon>
        <taxon>Apicomplexa</taxon>
        <taxon>Conoidasida</taxon>
        <taxon>Coccidia</taxon>
        <taxon>Eucoccidiorida</taxon>
        <taxon>Eimeriorina</taxon>
        <taxon>Eimeriidae</taxon>
        <taxon>Cyclospora</taxon>
    </lineage>
</organism>
<evidence type="ECO:0000313" key="7">
    <source>
        <dbReference type="EMBL" id="OEH78400.1"/>
    </source>
</evidence>
<keyword evidence="8" id="KW-1185">Reference proteome</keyword>
<dbReference type="SMART" id="SM01407">
    <property type="entry name" value="NAC"/>
    <property type="match status" value="1"/>
</dbReference>
<dbReference type="PROSITE" id="PS51151">
    <property type="entry name" value="NAC_AB"/>
    <property type="match status" value="1"/>
</dbReference>
<dbReference type="InterPro" id="IPR025755">
    <property type="entry name" value="Ribos_uL4_C_dom"/>
</dbReference>
<dbReference type="GO" id="GO:0006412">
    <property type="term" value="P:translation"/>
    <property type="evidence" value="ECO:0007669"/>
    <property type="project" value="InterPro"/>
</dbReference>
<dbReference type="Pfam" id="PF01849">
    <property type="entry name" value="NAC"/>
    <property type="match status" value="1"/>
</dbReference>
<dbReference type="VEuPathDB" id="ToxoDB:LOC113147312"/>
<dbReference type="AlphaFoldDB" id="A0A1D3D4N6"/>
<dbReference type="FunFam" id="3.40.1370.10:FF:000011">
    <property type="entry name" value="50S ribosomal protein L4"/>
    <property type="match status" value="1"/>
</dbReference>
<dbReference type="GO" id="GO:0003735">
    <property type="term" value="F:structural constituent of ribosome"/>
    <property type="evidence" value="ECO:0007669"/>
    <property type="project" value="InterPro"/>
</dbReference>
<dbReference type="InterPro" id="IPR002136">
    <property type="entry name" value="Ribosomal_uL4"/>
</dbReference>
<name>A0A1D3D4N6_9EIME</name>
<dbReference type="GO" id="GO:0005840">
    <property type="term" value="C:ribosome"/>
    <property type="evidence" value="ECO:0007669"/>
    <property type="project" value="UniProtKB-KW"/>
</dbReference>
<feature type="compositionally biased region" description="Basic residues" evidence="5">
    <location>
        <begin position="499"/>
        <end position="509"/>
    </location>
</feature>
<feature type="domain" description="NAC-A/B" evidence="6">
    <location>
        <begin position="512"/>
        <end position="577"/>
    </location>
</feature>
<dbReference type="InterPro" id="IPR038187">
    <property type="entry name" value="NAC_A/B_dom_sf"/>
</dbReference>
<keyword evidence="4" id="KW-0804">Transcription</keyword>
<keyword evidence="4" id="KW-0805">Transcription regulation</keyword>
<evidence type="ECO:0000256" key="2">
    <source>
        <dbReference type="ARBA" id="ARBA00022980"/>
    </source>
</evidence>
<reference evidence="7 8" key="1">
    <citation type="journal article" date="2016" name="BMC Genomics">
        <title>Comparative genomics reveals Cyclospora cayetanensis possesses coccidia-like metabolism and invasion components but unique surface antigens.</title>
        <authorList>
            <person name="Liu S."/>
            <person name="Wang L."/>
            <person name="Zheng H."/>
            <person name="Xu Z."/>
            <person name="Roellig D.M."/>
            <person name="Li N."/>
            <person name="Frace M.A."/>
            <person name="Tang K."/>
            <person name="Arrowood M.J."/>
            <person name="Moss D.M."/>
            <person name="Zhang L."/>
            <person name="Feng Y."/>
            <person name="Xiao L."/>
        </authorList>
    </citation>
    <scope>NUCLEOTIDE SEQUENCE [LARGE SCALE GENOMIC DNA]</scope>
    <source>
        <strain evidence="7 8">CHN_HEN01</strain>
    </source>
</reference>
<comment type="subunit">
    <text evidence="4">Part of the nascent polypeptide-associated complex (NAC).</text>
</comment>
<gene>
    <name evidence="7" type="ORF">cyc_02270</name>
</gene>
<accession>A0A1D3D4N6</accession>
<evidence type="ECO:0000259" key="6">
    <source>
        <dbReference type="PROSITE" id="PS51151"/>
    </source>
</evidence>
<evidence type="ECO:0000313" key="8">
    <source>
        <dbReference type="Proteomes" id="UP000095192"/>
    </source>
</evidence>
<feature type="compositionally biased region" description="Basic and acidic residues" evidence="5">
    <location>
        <begin position="610"/>
        <end position="621"/>
    </location>
</feature>
<evidence type="ECO:0000256" key="3">
    <source>
        <dbReference type="ARBA" id="ARBA00023274"/>
    </source>
</evidence>
<dbReference type="CDD" id="cd22055">
    <property type="entry name" value="NAC_BTF3"/>
    <property type="match status" value="1"/>
</dbReference>
<dbReference type="GO" id="GO:1990904">
    <property type="term" value="C:ribonucleoprotein complex"/>
    <property type="evidence" value="ECO:0007669"/>
    <property type="project" value="UniProtKB-KW"/>
</dbReference>
<evidence type="ECO:0000256" key="5">
    <source>
        <dbReference type="SAM" id="MobiDB-lite"/>
    </source>
</evidence>
<evidence type="ECO:0000256" key="4">
    <source>
        <dbReference type="RuleBase" id="RU361272"/>
    </source>
</evidence>
<dbReference type="Gene3D" id="3.40.1370.10">
    <property type="match status" value="1"/>
</dbReference>
<dbReference type="Pfam" id="PF00573">
    <property type="entry name" value="Ribosomal_L4"/>
    <property type="match status" value="1"/>
</dbReference>
<comment type="similarity">
    <text evidence="4">Belongs to the NAC-beta family.</text>
</comment>
<feature type="region of interest" description="Disordered" evidence="5">
    <location>
        <begin position="608"/>
        <end position="641"/>
    </location>
</feature>
<dbReference type="EMBL" id="JROU02000749">
    <property type="protein sequence ID" value="OEH78400.1"/>
    <property type="molecule type" value="Genomic_DNA"/>
</dbReference>
<comment type="caution">
    <text evidence="7">The sequence shown here is derived from an EMBL/GenBank/DDBJ whole genome shotgun (WGS) entry which is preliminary data.</text>
</comment>